<organism evidence="2 3">
    <name type="scientific">Paraprevotella xylaniphila YIT 11841</name>
    <dbReference type="NCBI Taxonomy" id="762982"/>
    <lineage>
        <taxon>Bacteria</taxon>
        <taxon>Pseudomonadati</taxon>
        <taxon>Bacteroidota</taxon>
        <taxon>Bacteroidia</taxon>
        <taxon>Bacteroidales</taxon>
        <taxon>Prevotellaceae</taxon>
        <taxon>Paraprevotella</taxon>
    </lineage>
</organism>
<dbReference type="STRING" id="762982.HMPREF9442_03278"/>
<keyword evidence="3" id="KW-1185">Reference proteome</keyword>
<protein>
    <submittedName>
        <fullName evidence="2">Uncharacterized protein</fullName>
    </submittedName>
</protein>
<name>F3QYI4_9BACT</name>
<dbReference type="EMBL" id="AFBR01000094">
    <property type="protein sequence ID" value="EGG50253.1"/>
    <property type="molecule type" value="Genomic_DNA"/>
</dbReference>
<evidence type="ECO:0000313" key="3">
    <source>
        <dbReference type="Proteomes" id="UP000005546"/>
    </source>
</evidence>
<keyword evidence="1" id="KW-0472">Membrane</keyword>
<accession>F3QYI4</accession>
<keyword evidence="1" id="KW-1133">Transmembrane helix</keyword>
<dbReference type="Proteomes" id="UP000005546">
    <property type="component" value="Unassembled WGS sequence"/>
</dbReference>
<gene>
    <name evidence="2" type="ORF">HMPREF9442_03278</name>
</gene>
<feature type="transmembrane region" description="Helical" evidence="1">
    <location>
        <begin position="15"/>
        <end position="37"/>
    </location>
</feature>
<evidence type="ECO:0000313" key="2">
    <source>
        <dbReference type="EMBL" id="EGG50253.1"/>
    </source>
</evidence>
<dbReference type="HOGENOM" id="CLU_3171279_0_0_10"/>
<sequence length="47" mass="5238">MQCAVCDGRRQPRGAALQVGVICGLGFFNGYLCRFFVRTGMETDFFV</sequence>
<comment type="caution">
    <text evidence="2">The sequence shown here is derived from an EMBL/GenBank/DDBJ whole genome shotgun (WGS) entry which is preliminary data.</text>
</comment>
<evidence type="ECO:0000256" key="1">
    <source>
        <dbReference type="SAM" id="Phobius"/>
    </source>
</evidence>
<keyword evidence="1" id="KW-0812">Transmembrane</keyword>
<proteinExistence type="predicted"/>
<reference evidence="2 3" key="1">
    <citation type="submission" date="2011-02" db="EMBL/GenBank/DDBJ databases">
        <authorList>
            <person name="Weinstock G."/>
            <person name="Sodergren E."/>
            <person name="Clifton S."/>
            <person name="Fulton L."/>
            <person name="Fulton B."/>
            <person name="Courtney L."/>
            <person name="Fronick C."/>
            <person name="Harrison M."/>
            <person name="Strong C."/>
            <person name="Farmer C."/>
            <person name="Delahaunty K."/>
            <person name="Markovic C."/>
            <person name="Hall O."/>
            <person name="Minx P."/>
            <person name="Tomlinson C."/>
            <person name="Mitreva M."/>
            <person name="Hou S."/>
            <person name="Chen J."/>
            <person name="Wollam A."/>
            <person name="Pepin K.H."/>
            <person name="Johnson M."/>
            <person name="Bhonagiri V."/>
            <person name="Zhang X."/>
            <person name="Suruliraj S."/>
            <person name="Warren W."/>
            <person name="Chinwalla A."/>
            <person name="Mardis E.R."/>
            <person name="Wilson R.K."/>
        </authorList>
    </citation>
    <scope>NUCLEOTIDE SEQUENCE [LARGE SCALE GENOMIC DNA]</scope>
    <source>
        <strain evidence="2 3">YIT 11841</strain>
    </source>
</reference>
<dbReference type="AlphaFoldDB" id="F3QYI4"/>